<evidence type="ECO:0000256" key="3">
    <source>
        <dbReference type="ARBA" id="ARBA00022840"/>
    </source>
</evidence>
<dbReference type="InterPro" id="IPR002464">
    <property type="entry name" value="DNA/RNA_helicase_DEAH_CS"/>
</dbReference>
<dbReference type="Gene3D" id="2.40.50.140">
    <property type="entry name" value="Nucleic acid-binding proteins"/>
    <property type="match status" value="1"/>
</dbReference>
<dbReference type="InterPro" id="IPR049945">
    <property type="entry name" value="AAA_22"/>
</dbReference>
<dbReference type="SUPFAM" id="SSF50249">
    <property type="entry name" value="Nucleic acid-binding proteins"/>
    <property type="match status" value="1"/>
</dbReference>
<proteinExistence type="predicted"/>
<evidence type="ECO:0000313" key="10">
    <source>
        <dbReference type="EMBL" id="CCH41487.1"/>
    </source>
</evidence>
<dbReference type="CDD" id="cd18791">
    <property type="entry name" value="SF2_C_RHA"/>
    <property type="match status" value="1"/>
</dbReference>
<feature type="domain" description="Helicase C-terminal" evidence="9">
    <location>
        <begin position="633"/>
        <end position="806"/>
    </location>
</feature>
<dbReference type="Pfam" id="PF21010">
    <property type="entry name" value="HA2_C"/>
    <property type="match status" value="1"/>
</dbReference>
<dbReference type="PROSITE" id="PS51194">
    <property type="entry name" value="HELICASE_CTER"/>
    <property type="match status" value="1"/>
</dbReference>
<dbReference type="HOGENOM" id="CLU_001832_2_4_1"/>
<keyword evidence="4" id="KW-0507">mRNA processing</keyword>
<dbReference type="GO" id="GO:0016887">
    <property type="term" value="F:ATP hydrolysis activity"/>
    <property type="evidence" value="ECO:0007669"/>
    <property type="project" value="InterPro"/>
</dbReference>
<dbReference type="Pfam" id="PF00271">
    <property type="entry name" value="Helicase_C"/>
    <property type="match status" value="1"/>
</dbReference>
<dbReference type="Pfam" id="PF00575">
    <property type="entry name" value="S1"/>
    <property type="match status" value="1"/>
</dbReference>
<dbReference type="FunFam" id="3.40.50.300:FF:000191">
    <property type="entry name" value="Pre-mRNA-splicing factor ATP-dependent RNA helicase"/>
    <property type="match status" value="1"/>
</dbReference>
<feature type="compositionally biased region" description="Polar residues" evidence="6">
    <location>
        <begin position="388"/>
        <end position="400"/>
    </location>
</feature>
<comment type="caution">
    <text evidence="10">The sequence shown here is derived from an EMBL/GenBank/DDBJ whole genome shotgun (WGS) entry which is preliminary data.</text>
</comment>
<sequence length="1099" mass="124609">MSKEASLIEIRSKILENAGADEEEVADFVVSLYNDSSSLNEFKSSLEEVGAEFASDFIEAIYLDLNVCFGKNQSIIKKEDHEPVIPKKEDDPTPNHILSLPNDYNSIKKEEDYDGENLLHEWKDFKTEDDDDVKLPTRNRSRSPYRDERKPNFRDRGTPQDEEVIRDKIYSGRVMNITNFGAFVRLYGVKGGVDGLVHISAIDKSRINHPSDILKRDQEVYVKVVKVEGNRIGLSMKDVDQYTGESIQIYQNDRRGRELHVTTTSNSKRRLTSPEKWEIRQLIAAGAVSAKDYPDLDKEDHELEDEEDDGNQAAQDIDVELKHSVPPFLAGMNIETEKLAPAKVVKLPEGSLNRAAMSGSALAKERREQKIKEMKEKREQQLKDKANKATNNDDPLTQDQVPDEEKSSDYVPKRDKNVSYGKRTDLSMKEQRESLPVFKMRSTLMKAVSDNQFIVIVGETGSGKTTQLTQYLYEDGFANRGVIGCTQPRRVAAQSVARRVADEVGCRVGQEVGYTVRFDDLSSPKTKIKYMTDGMLQREALIDPDMSNYSVIMLDEAHERTIATDVLFALLKEAASRRPDLKIIVTSATLDAGKFSGYFNNCPIVEIPGRTYPVEILYTKEPELDYLAAALDSVVQIHISEPEGDILVFLTGQEEIETSVQVLNEKMKALGSSIPELIVLPVYSALPSETQSRIFEPTPKGSRKVILATNIAETSLTIDGIYYVIDPGFSKINAYDPKLGMDSLTVRPISQAQANQRAGRAGRTGPGKCFRLYTELAYQNEMLPNTIPEIQRQNLSNVILMLKAIGINDLLNFQFMDPPSTDSILLSLNELYYLKAVDEESRITTIGRNLVNIPADPTISKTLIESIHYKCSDEMITIFAVLSTPNIFNRPKQQQELADKKKARFHHPHGDHLTYLNVYNAWVNNDYSKQWCQENFIQERSLKRAQDVRNQLIQIFKRFKYPIISCGANTNSVRKALCSGFFKNVAKRDQQEGYKTLAEETQVYIHPSSCVRNNPQYVVYNSILNTTKEYLVHVTQIEPKWLVEVSPEFFEVNTNPGQNKKRANEKIVPLFNKFTKDQNEWRLSQGKSGSADLKKRFRA</sequence>
<dbReference type="InterPro" id="IPR001650">
    <property type="entry name" value="Helicase_C-like"/>
</dbReference>
<feature type="compositionally biased region" description="Basic and acidic residues" evidence="6">
    <location>
        <begin position="403"/>
        <end position="424"/>
    </location>
</feature>
<dbReference type="EC" id="3.6.1.-" evidence="10"/>
<evidence type="ECO:0000256" key="5">
    <source>
        <dbReference type="ARBA" id="ARBA00023242"/>
    </source>
</evidence>
<feature type="domain" description="Helicase ATP-binding" evidence="8">
    <location>
        <begin position="445"/>
        <end position="608"/>
    </location>
</feature>
<feature type="domain" description="S1 motif" evidence="7">
    <location>
        <begin position="167"/>
        <end position="237"/>
    </location>
</feature>
<dbReference type="GO" id="GO:0005524">
    <property type="term" value="F:ATP binding"/>
    <property type="evidence" value="ECO:0007669"/>
    <property type="project" value="UniProtKB-KW"/>
</dbReference>
<evidence type="ECO:0000256" key="4">
    <source>
        <dbReference type="ARBA" id="ARBA00023187"/>
    </source>
</evidence>
<gene>
    <name evidence="10" type="ORF">BN7_1028</name>
</gene>
<feature type="region of interest" description="Disordered" evidence="6">
    <location>
        <begin position="130"/>
        <end position="160"/>
    </location>
</feature>
<keyword evidence="5" id="KW-0539">Nucleus</keyword>
<keyword evidence="11" id="KW-1185">Reference proteome</keyword>
<evidence type="ECO:0000259" key="8">
    <source>
        <dbReference type="PROSITE" id="PS51192"/>
    </source>
</evidence>
<evidence type="ECO:0000313" key="11">
    <source>
        <dbReference type="Proteomes" id="UP000009328"/>
    </source>
</evidence>
<dbReference type="SMART" id="SM00316">
    <property type="entry name" value="S1"/>
    <property type="match status" value="1"/>
</dbReference>
<protein>
    <submittedName>
        <fullName evidence="10">ATP-dependent RNA helicase</fullName>
        <ecNumber evidence="10">3.6.1.-</ecNumber>
    </submittedName>
</protein>
<dbReference type="FunFam" id="3.40.50.300:FF:000101">
    <property type="entry name" value="Pre-mRNA-splicing factor ATP-dependent RNA helicase"/>
    <property type="match status" value="1"/>
</dbReference>
<dbReference type="Pfam" id="PF07717">
    <property type="entry name" value="OB_NTP_bind"/>
    <property type="match status" value="1"/>
</dbReference>
<reference evidence="10 11" key="1">
    <citation type="journal article" date="2012" name="Eukaryot. Cell">
        <title>Draft genome sequence of Wickerhamomyces ciferrii NRRL Y-1031 F-60-10.</title>
        <authorList>
            <person name="Schneider J."/>
            <person name="Andrea H."/>
            <person name="Blom J."/>
            <person name="Jaenicke S."/>
            <person name="Ruckert C."/>
            <person name="Schorsch C."/>
            <person name="Szczepanowski R."/>
            <person name="Farwick M."/>
            <person name="Goesmann A."/>
            <person name="Puhler A."/>
            <person name="Schaffer S."/>
            <person name="Tauch A."/>
            <person name="Kohler T."/>
            <person name="Brinkrolf K."/>
        </authorList>
    </citation>
    <scope>NUCLEOTIDE SEQUENCE [LARGE SCALE GENOMIC DNA]</scope>
    <source>
        <strain evidence="11">ATCC 14091 / BCRC 22168 / CBS 111 / JCM 3599 / NBRC 0793 / NRRL Y-1031 F-60-10</strain>
    </source>
</reference>
<keyword evidence="2 10" id="KW-0378">Hydrolase</keyword>
<keyword evidence="10" id="KW-0347">Helicase</keyword>
<dbReference type="STRING" id="1206466.K0KH24"/>
<dbReference type="PANTHER" id="PTHR18934:SF85">
    <property type="entry name" value="ATP-DEPENDENT RNA HELICASE DHX8"/>
    <property type="match status" value="1"/>
</dbReference>
<dbReference type="Proteomes" id="UP000009328">
    <property type="component" value="Unassembled WGS sequence"/>
</dbReference>
<name>K0KH24_WICCF</name>
<dbReference type="GO" id="GO:0071013">
    <property type="term" value="C:catalytic step 2 spliceosome"/>
    <property type="evidence" value="ECO:0007669"/>
    <property type="project" value="TreeGrafter"/>
</dbReference>
<dbReference type="PROSITE" id="PS00690">
    <property type="entry name" value="DEAH_ATP_HELICASE"/>
    <property type="match status" value="1"/>
</dbReference>
<dbReference type="InterPro" id="IPR027417">
    <property type="entry name" value="P-loop_NTPase"/>
</dbReference>
<dbReference type="SMART" id="SM00490">
    <property type="entry name" value="HELICc"/>
    <property type="match status" value="1"/>
</dbReference>
<dbReference type="InterPro" id="IPR049621">
    <property type="entry name" value="S1_DHX8_helicase"/>
</dbReference>
<dbReference type="GO" id="GO:0003723">
    <property type="term" value="F:RNA binding"/>
    <property type="evidence" value="ECO:0007669"/>
    <property type="project" value="TreeGrafter"/>
</dbReference>
<keyword evidence="4" id="KW-0508">mRNA splicing</keyword>
<dbReference type="Pfam" id="PF13401">
    <property type="entry name" value="AAA_22"/>
    <property type="match status" value="1"/>
</dbReference>
<dbReference type="FunCoup" id="K0KH24">
    <property type="interactions" value="771"/>
</dbReference>
<dbReference type="GO" id="GO:0003724">
    <property type="term" value="F:RNA helicase activity"/>
    <property type="evidence" value="ECO:0007669"/>
    <property type="project" value="TreeGrafter"/>
</dbReference>
<evidence type="ECO:0000259" key="7">
    <source>
        <dbReference type="PROSITE" id="PS50126"/>
    </source>
</evidence>
<feature type="compositionally biased region" description="Basic and acidic residues" evidence="6">
    <location>
        <begin position="144"/>
        <end position="160"/>
    </location>
</feature>
<dbReference type="SUPFAM" id="SSF52540">
    <property type="entry name" value="P-loop containing nucleoside triphosphate hydrolases"/>
    <property type="match status" value="1"/>
</dbReference>
<dbReference type="GO" id="GO:0000390">
    <property type="term" value="P:spliceosomal complex disassembly"/>
    <property type="evidence" value="ECO:0007669"/>
    <property type="project" value="TreeGrafter"/>
</dbReference>
<evidence type="ECO:0000256" key="2">
    <source>
        <dbReference type="ARBA" id="ARBA00022801"/>
    </source>
</evidence>
<keyword evidence="1" id="KW-0547">Nucleotide-binding</keyword>
<feature type="region of interest" description="Disordered" evidence="6">
    <location>
        <begin position="354"/>
        <end position="424"/>
    </location>
</feature>
<evidence type="ECO:0000256" key="6">
    <source>
        <dbReference type="SAM" id="MobiDB-lite"/>
    </source>
</evidence>
<dbReference type="FunFam" id="2.40.50.140:FF:000061">
    <property type="entry name" value="ATP-dependent RNA helicase DHX8"/>
    <property type="match status" value="1"/>
</dbReference>
<dbReference type="GO" id="GO:0065003">
    <property type="term" value="P:protein-containing complex assembly"/>
    <property type="evidence" value="ECO:0007669"/>
    <property type="project" value="UniProtKB-ARBA"/>
</dbReference>
<evidence type="ECO:0000259" key="9">
    <source>
        <dbReference type="PROSITE" id="PS51194"/>
    </source>
</evidence>
<dbReference type="InterPro" id="IPR007502">
    <property type="entry name" value="Helicase-assoc_dom"/>
</dbReference>
<accession>K0KH24</accession>
<dbReference type="eggNOG" id="KOG0922">
    <property type="taxonomic scope" value="Eukaryota"/>
</dbReference>
<dbReference type="Gene3D" id="1.20.120.1080">
    <property type="match status" value="1"/>
</dbReference>
<dbReference type="InParanoid" id="K0KH24"/>
<dbReference type="PROSITE" id="PS50126">
    <property type="entry name" value="S1"/>
    <property type="match status" value="1"/>
</dbReference>
<organism evidence="10 11">
    <name type="scientific">Wickerhamomyces ciferrii (strain ATCC 14091 / BCRC 22168 / CBS 111 / JCM 3599 / NBRC 0793 / NRRL Y-1031 F-60-10)</name>
    <name type="common">Yeast</name>
    <name type="synonym">Pichia ciferrii</name>
    <dbReference type="NCBI Taxonomy" id="1206466"/>
    <lineage>
        <taxon>Eukaryota</taxon>
        <taxon>Fungi</taxon>
        <taxon>Dikarya</taxon>
        <taxon>Ascomycota</taxon>
        <taxon>Saccharomycotina</taxon>
        <taxon>Saccharomycetes</taxon>
        <taxon>Phaffomycetales</taxon>
        <taxon>Wickerhamomycetaceae</taxon>
        <taxon>Wickerhamomyces</taxon>
    </lineage>
</organism>
<dbReference type="InterPro" id="IPR012340">
    <property type="entry name" value="NA-bd_OB-fold"/>
</dbReference>
<dbReference type="SMART" id="SM00847">
    <property type="entry name" value="HA2"/>
    <property type="match status" value="1"/>
</dbReference>
<dbReference type="PANTHER" id="PTHR18934">
    <property type="entry name" value="ATP-DEPENDENT RNA HELICASE"/>
    <property type="match status" value="1"/>
</dbReference>
<dbReference type="PROSITE" id="PS51192">
    <property type="entry name" value="HELICASE_ATP_BIND_1"/>
    <property type="match status" value="1"/>
</dbReference>
<dbReference type="InterPro" id="IPR014001">
    <property type="entry name" value="Helicase_ATP-bd"/>
</dbReference>
<dbReference type="AlphaFoldDB" id="K0KH24"/>
<dbReference type="CDD" id="cd05684">
    <property type="entry name" value="S1_DHX8_helicase"/>
    <property type="match status" value="1"/>
</dbReference>
<dbReference type="InterPro" id="IPR003029">
    <property type="entry name" value="S1_domain"/>
</dbReference>
<evidence type="ECO:0000256" key="1">
    <source>
        <dbReference type="ARBA" id="ARBA00022741"/>
    </source>
</evidence>
<dbReference type="InterPro" id="IPR011709">
    <property type="entry name" value="DEAD-box_helicase_OB_fold"/>
</dbReference>
<dbReference type="SMART" id="SM00487">
    <property type="entry name" value="DEXDc"/>
    <property type="match status" value="1"/>
</dbReference>
<keyword evidence="3" id="KW-0067">ATP-binding</keyword>
<feature type="compositionally biased region" description="Basic and acidic residues" evidence="6">
    <location>
        <begin position="363"/>
        <end position="387"/>
    </location>
</feature>
<dbReference type="EMBL" id="CAIF01000020">
    <property type="protein sequence ID" value="CCH41487.1"/>
    <property type="molecule type" value="Genomic_DNA"/>
</dbReference>
<dbReference type="Gene3D" id="3.40.50.300">
    <property type="entry name" value="P-loop containing nucleotide triphosphate hydrolases"/>
    <property type="match status" value="2"/>
</dbReference>